<name>A0A7G9YJV8_9EURY</name>
<dbReference type="GO" id="GO:0006012">
    <property type="term" value="P:galactose metabolic process"/>
    <property type="evidence" value="ECO:0007669"/>
    <property type="project" value="InterPro"/>
</dbReference>
<dbReference type="Pfam" id="PF16268">
    <property type="entry name" value="DUF4921"/>
    <property type="match status" value="1"/>
</dbReference>
<dbReference type="EMBL" id="MT630695">
    <property type="protein sequence ID" value="QNO41982.1"/>
    <property type="molecule type" value="Genomic_DNA"/>
</dbReference>
<evidence type="ECO:0000313" key="5">
    <source>
        <dbReference type="EMBL" id="QNO41982.1"/>
    </source>
</evidence>
<proteinExistence type="predicted"/>
<feature type="binding site" evidence="2">
    <location>
        <position position="40"/>
    </location>
    <ligand>
        <name>Zn(2+)</name>
        <dbReference type="ChEBI" id="CHEBI:29105"/>
    </ligand>
</feature>
<keyword evidence="2" id="KW-0479">Metal-binding</keyword>
<feature type="active site" description="Tele-UMP-histidine intermediate" evidence="1">
    <location>
        <position position="155"/>
    </location>
</feature>
<dbReference type="SUPFAM" id="SSF54197">
    <property type="entry name" value="HIT-like"/>
    <property type="match status" value="2"/>
</dbReference>
<protein>
    <recommendedName>
        <fullName evidence="3">DUF4921 domain-containing protein</fullName>
    </recommendedName>
</protein>
<evidence type="ECO:0000256" key="1">
    <source>
        <dbReference type="PIRSR" id="PIRSR000808-1"/>
    </source>
</evidence>
<dbReference type="GO" id="GO:0008270">
    <property type="term" value="F:zinc ion binding"/>
    <property type="evidence" value="ECO:0007669"/>
    <property type="project" value="InterPro"/>
</dbReference>
<evidence type="ECO:0000256" key="2">
    <source>
        <dbReference type="PIRSR" id="PIRSR000808-3"/>
    </source>
</evidence>
<dbReference type="InterPro" id="IPR053177">
    <property type="entry name" value="ADP-glucose_phosphorylase"/>
</dbReference>
<feature type="binding site" evidence="2">
    <location>
        <position position="153"/>
    </location>
    <ligand>
        <name>Zn(2+)</name>
        <dbReference type="ChEBI" id="CHEBI:29105"/>
    </ligand>
</feature>
<feature type="binding site" evidence="2">
    <location>
        <position position="43"/>
    </location>
    <ligand>
        <name>Zn(2+)</name>
        <dbReference type="ChEBI" id="CHEBI:29105"/>
    </ligand>
</feature>
<dbReference type="AlphaFoldDB" id="A0A7G9YJV8"/>
<dbReference type="InterPro" id="IPR032576">
    <property type="entry name" value="DUF4921"/>
</dbReference>
<dbReference type="PANTHER" id="PTHR42763">
    <property type="entry name" value="ADP-GLUCOSE PHOSPHORYLASE"/>
    <property type="match status" value="1"/>
</dbReference>
<feature type="domain" description="DUF4921" evidence="3">
    <location>
        <begin position="117"/>
        <end position="301"/>
    </location>
</feature>
<evidence type="ECO:0000259" key="3">
    <source>
        <dbReference type="Pfam" id="PF16268"/>
    </source>
</evidence>
<evidence type="ECO:0000313" key="6">
    <source>
        <dbReference type="EMBL" id="QNO48292.1"/>
    </source>
</evidence>
<dbReference type="EMBL" id="MT631319">
    <property type="protein sequence ID" value="QNO48292.1"/>
    <property type="molecule type" value="Genomic_DNA"/>
</dbReference>
<dbReference type="PIRSF" id="PIRSF000808">
    <property type="entry name" value="GalT"/>
    <property type="match status" value="1"/>
</dbReference>
<dbReference type="PANTHER" id="PTHR42763:SF2">
    <property type="entry name" value="ADP-GLUCOSE PHOSPHORYLASE"/>
    <property type="match status" value="1"/>
</dbReference>
<dbReference type="InterPro" id="IPR001937">
    <property type="entry name" value="GalP_UDPtransf1"/>
</dbReference>
<comment type="cofactor">
    <cofactor evidence="2">
        <name>Zn(2+)</name>
        <dbReference type="ChEBI" id="CHEBI:29105"/>
    </cofactor>
    <text evidence="2">Binds 1 zinc ion per subunit.</text>
</comment>
<sequence length="314" mass="36216">MSEIRKHYFLEKCCIIAGERSKRPTDFVKEREPEPRPETCSFCPGNEDLTPAATAVYRYEGNKLVIRKDEENNRVKDWEVRCFPNLYPALPGHEIIAETPDHEKHPSDFTDDEITLLMQVYSDRTTHHLKNNDTEYVSLFRNHGRDAGASLSHPHSQLMPISFVPPLIMQELTAIEEVNRCPYCDIVKQESGGERVIIENDHWIVFAPYCSRLPFEMWILPKKHASSITAPDCLASLGTTLRDTLLKLKTLLNNPTYNYMFFQMDNSSYHLNIRIEPKLSIAAGFEKNTDVYINTMPPEDAARSLREIDFPLKI</sequence>
<feature type="binding site" evidence="2">
    <location>
        <position position="102"/>
    </location>
    <ligand>
        <name>Zn(2+)</name>
        <dbReference type="ChEBI" id="CHEBI:29105"/>
    </ligand>
</feature>
<dbReference type="EMBL" id="MT630642">
    <property type="protein sequence ID" value="QNO41451.1"/>
    <property type="molecule type" value="Genomic_DNA"/>
</dbReference>
<dbReference type="InterPro" id="IPR036265">
    <property type="entry name" value="HIT-like_sf"/>
</dbReference>
<reference evidence="6" key="1">
    <citation type="submission" date="2020-06" db="EMBL/GenBank/DDBJ databases">
        <title>Unique genomic features of the anaerobic methanotrophic archaea.</title>
        <authorList>
            <person name="Chadwick G.L."/>
            <person name="Skennerton C.T."/>
            <person name="Laso-Perez R."/>
            <person name="Leu A.O."/>
            <person name="Speth D.R."/>
            <person name="Yu H."/>
            <person name="Morgan-Lang C."/>
            <person name="Hatzenpichler R."/>
            <person name="Goudeau D."/>
            <person name="Malmstrom R."/>
            <person name="Brazelton W.J."/>
            <person name="Woyke T."/>
            <person name="Hallam S.J."/>
            <person name="Tyson G.W."/>
            <person name="Wegener G."/>
            <person name="Boetius A."/>
            <person name="Orphan V."/>
        </authorList>
    </citation>
    <scope>NUCLEOTIDE SEQUENCE</scope>
</reference>
<gene>
    <name evidence="6" type="ORF">AMEMINHH_00001</name>
    <name evidence="4" type="ORF">HFPNKLFA_00010</name>
    <name evidence="5" type="ORF">OIIJOBMO_00002</name>
</gene>
<organism evidence="6">
    <name type="scientific">Candidatus Methanogaster sp. ANME-2c ERB4</name>
    <dbReference type="NCBI Taxonomy" id="2759911"/>
    <lineage>
        <taxon>Archaea</taxon>
        <taxon>Methanobacteriati</taxon>
        <taxon>Methanobacteriota</taxon>
        <taxon>Stenosarchaea group</taxon>
        <taxon>Methanomicrobia</taxon>
        <taxon>Methanosarcinales</taxon>
        <taxon>ANME-2 cluster</taxon>
        <taxon>Candidatus Methanogasteraceae</taxon>
        <taxon>Candidatus Methanogaster</taxon>
    </lineage>
</organism>
<dbReference type="GO" id="GO:0008108">
    <property type="term" value="F:UDP-glucose:hexose-1-phosphate uridylyltransferase activity"/>
    <property type="evidence" value="ECO:0007669"/>
    <property type="project" value="InterPro"/>
</dbReference>
<keyword evidence="2" id="KW-0862">Zinc</keyword>
<accession>A0A7G9YJV8</accession>
<dbReference type="Gene3D" id="3.30.428.10">
    <property type="entry name" value="HIT-like"/>
    <property type="match status" value="3"/>
</dbReference>
<evidence type="ECO:0000313" key="4">
    <source>
        <dbReference type="EMBL" id="QNO41451.1"/>
    </source>
</evidence>